<dbReference type="AlphaFoldDB" id="A0A2P2NBX5"/>
<proteinExistence type="predicted"/>
<evidence type="ECO:0000313" key="2">
    <source>
        <dbReference type="EMBL" id="MBX39967.1"/>
    </source>
</evidence>
<keyword evidence="1" id="KW-0812">Transmembrane</keyword>
<dbReference type="EMBL" id="GGEC01059483">
    <property type="protein sequence ID" value="MBX39967.1"/>
    <property type="molecule type" value="Transcribed_RNA"/>
</dbReference>
<evidence type="ECO:0000256" key="1">
    <source>
        <dbReference type="SAM" id="Phobius"/>
    </source>
</evidence>
<sequence>MGLNLVTLDQIIYVTSSLMFCHLKIFMVYCSAVCHKQIVELLVKTEDSLYS</sequence>
<reference evidence="2" key="1">
    <citation type="submission" date="2018-02" db="EMBL/GenBank/DDBJ databases">
        <title>Rhizophora mucronata_Transcriptome.</title>
        <authorList>
            <person name="Meera S.P."/>
            <person name="Sreeshan A."/>
            <person name="Augustine A."/>
        </authorList>
    </citation>
    <scope>NUCLEOTIDE SEQUENCE</scope>
    <source>
        <tissue evidence="2">Leaf</tissue>
    </source>
</reference>
<name>A0A2P2NBX5_RHIMU</name>
<keyword evidence="1" id="KW-0472">Membrane</keyword>
<keyword evidence="1" id="KW-1133">Transmembrane helix</keyword>
<organism evidence="2">
    <name type="scientific">Rhizophora mucronata</name>
    <name type="common">Asiatic mangrove</name>
    <dbReference type="NCBI Taxonomy" id="61149"/>
    <lineage>
        <taxon>Eukaryota</taxon>
        <taxon>Viridiplantae</taxon>
        <taxon>Streptophyta</taxon>
        <taxon>Embryophyta</taxon>
        <taxon>Tracheophyta</taxon>
        <taxon>Spermatophyta</taxon>
        <taxon>Magnoliopsida</taxon>
        <taxon>eudicotyledons</taxon>
        <taxon>Gunneridae</taxon>
        <taxon>Pentapetalae</taxon>
        <taxon>rosids</taxon>
        <taxon>fabids</taxon>
        <taxon>Malpighiales</taxon>
        <taxon>Rhizophoraceae</taxon>
        <taxon>Rhizophora</taxon>
    </lineage>
</organism>
<accession>A0A2P2NBX5</accession>
<protein>
    <submittedName>
        <fullName evidence="2">Uncharacterized protein</fullName>
    </submittedName>
</protein>
<feature type="transmembrane region" description="Helical" evidence="1">
    <location>
        <begin position="12"/>
        <end position="34"/>
    </location>
</feature>